<organism evidence="1">
    <name type="scientific">Arundo donax</name>
    <name type="common">Giant reed</name>
    <name type="synonym">Donax arundinaceus</name>
    <dbReference type="NCBI Taxonomy" id="35708"/>
    <lineage>
        <taxon>Eukaryota</taxon>
        <taxon>Viridiplantae</taxon>
        <taxon>Streptophyta</taxon>
        <taxon>Embryophyta</taxon>
        <taxon>Tracheophyta</taxon>
        <taxon>Spermatophyta</taxon>
        <taxon>Magnoliopsida</taxon>
        <taxon>Liliopsida</taxon>
        <taxon>Poales</taxon>
        <taxon>Poaceae</taxon>
        <taxon>PACMAD clade</taxon>
        <taxon>Arundinoideae</taxon>
        <taxon>Arundineae</taxon>
        <taxon>Arundo</taxon>
    </lineage>
</organism>
<name>A0A0A9HPE9_ARUDO</name>
<dbReference type="EMBL" id="GBRH01160197">
    <property type="protein sequence ID" value="JAE37699.1"/>
    <property type="molecule type" value="Transcribed_RNA"/>
</dbReference>
<reference evidence="1" key="1">
    <citation type="submission" date="2014-09" db="EMBL/GenBank/DDBJ databases">
        <authorList>
            <person name="Magalhaes I.L.F."/>
            <person name="Oliveira U."/>
            <person name="Santos F.R."/>
            <person name="Vidigal T.H.D.A."/>
            <person name="Brescovit A.D."/>
            <person name="Santos A.J."/>
        </authorList>
    </citation>
    <scope>NUCLEOTIDE SEQUENCE</scope>
    <source>
        <tissue evidence="1">Shoot tissue taken approximately 20 cm above the soil surface</tissue>
    </source>
</reference>
<proteinExistence type="predicted"/>
<evidence type="ECO:0000313" key="1">
    <source>
        <dbReference type="EMBL" id="JAE37699.1"/>
    </source>
</evidence>
<dbReference type="AlphaFoldDB" id="A0A0A9HPE9"/>
<reference evidence="1" key="2">
    <citation type="journal article" date="2015" name="Data Brief">
        <title>Shoot transcriptome of the giant reed, Arundo donax.</title>
        <authorList>
            <person name="Barrero R.A."/>
            <person name="Guerrero F.D."/>
            <person name="Moolhuijzen P."/>
            <person name="Goolsby J.A."/>
            <person name="Tidwell J."/>
            <person name="Bellgard S.E."/>
            <person name="Bellgard M.I."/>
        </authorList>
    </citation>
    <scope>NUCLEOTIDE SEQUENCE</scope>
    <source>
        <tissue evidence="1">Shoot tissue taken approximately 20 cm above the soil surface</tissue>
    </source>
</reference>
<accession>A0A0A9HPE9</accession>
<protein>
    <submittedName>
        <fullName evidence="1">Uncharacterized protein</fullName>
    </submittedName>
</protein>
<sequence length="16" mass="2005">MLIQIIRMAFPMLKWI</sequence>